<feature type="region of interest" description="Disordered" evidence="1">
    <location>
        <begin position="23"/>
        <end position="76"/>
    </location>
</feature>
<evidence type="ECO:0000256" key="1">
    <source>
        <dbReference type="SAM" id="MobiDB-lite"/>
    </source>
</evidence>
<evidence type="ECO:0000313" key="2">
    <source>
        <dbReference type="EMBL" id="MBO2456180.1"/>
    </source>
</evidence>
<sequence length="76" mass="8357">MTGFFAMPPAFSSPFHGCTTTLPGGGFFMRANNPDNNPVPPKKKARKGKPDFRSASFANNRRNAGRAPTRQFNRGR</sequence>
<dbReference type="Proteomes" id="UP000680206">
    <property type="component" value="Unassembled WGS sequence"/>
</dbReference>
<keyword evidence="3" id="KW-1185">Reference proteome</keyword>
<comment type="caution">
    <text evidence="2">The sequence shown here is derived from an EMBL/GenBank/DDBJ whole genome shotgun (WGS) entry which is preliminary data.</text>
</comment>
<dbReference type="EMBL" id="JAGEPF010000001">
    <property type="protein sequence ID" value="MBO2456180.1"/>
    <property type="molecule type" value="Genomic_DNA"/>
</dbReference>
<evidence type="ECO:0000313" key="3">
    <source>
        <dbReference type="Proteomes" id="UP000680206"/>
    </source>
</evidence>
<dbReference type="RefSeq" id="WP_208235814.1">
    <property type="nucleotide sequence ID" value="NZ_JAGEPF010000001.1"/>
</dbReference>
<gene>
    <name evidence="2" type="ORF">J4709_01090</name>
</gene>
<organism evidence="2 3">
    <name type="scientific">Actinomadura violacea</name>
    <dbReference type="NCBI Taxonomy" id="2819934"/>
    <lineage>
        <taxon>Bacteria</taxon>
        <taxon>Bacillati</taxon>
        <taxon>Actinomycetota</taxon>
        <taxon>Actinomycetes</taxon>
        <taxon>Streptosporangiales</taxon>
        <taxon>Thermomonosporaceae</taxon>
        <taxon>Actinomadura</taxon>
    </lineage>
</organism>
<accession>A0ABS3RHH8</accession>
<reference evidence="2 3" key="1">
    <citation type="submission" date="2021-03" db="EMBL/GenBank/DDBJ databases">
        <title>Actinomadura violae sp. nov., isolated from lichen in Thailand.</title>
        <authorList>
            <person name="Kanchanasin P."/>
            <person name="Saeng-In P."/>
            <person name="Phongsopitanun W."/>
            <person name="Yuki M."/>
            <person name="Kudo T."/>
            <person name="Ohkuma M."/>
            <person name="Tanasupawat S."/>
        </authorList>
    </citation>
    <scope>NUCLEOTIDE SEQUENCE [LARGE SCALE GENOMIC DNA]</scope>
    <source>
        <strain evidence="2 3">LCR2-06</strain>
    </source>
</reference>
<protein>
    <submittedName>
        <fullName evidence="2">Uncharacterized protein</fullName>
    </submittedName>
</protein>
<proteinExistence type="predicted"/>
<name>A0ABS3RHH8_9ACTN</name>